<protein>
    <submittedName>
        <fullName evidence="1">Uncharacterized protein</fullName>
    </submittedName>
</protein>
<evidence type="ECO:0000313" key="1">
    <source>
        <dbReference type="EMBL" id="SUZ62336.1"/>
    </source>
</evidence>
<dbReference type="AlphaFoldDB" id="A0A381P5Z3"/>
<sequence>MNFCKLFHIQKRIVNISHSLPKKTTRFTFRIEYLENNSGFICHEIYPNYKDNIIKLQKKNN</sequence>
<reference evidence="1" key="1">
    <citation type="submission" date="2018-05" db="EMBL/GenBank/DDBJ databases">
        <authorList>
            <person name="Lanie J.A."/>
            <person name="Ng W.-L."/>
            <person name="Kazmierczak K.M."/>
            <person name="Andrzejewski T.M."/>
            <person name="Davidsen T.M."/>
            <person name="Wayne K.J."/>
            <person name="Tettelin H."/>
            <person name="Glass J.I."/>
            <person name="Rusch D."/>
            <person name="Podicherti R."/>
            <person name="Tsui H.-C.T."/>
            <person name="Winkler M.E."/>
        </authorList>
    </citation>
    <scope>NUCLEOTIDE SEQUENCE</scope>
</reference>
<name>A0A381P5Z3_9ZZZZ</name>
<gene>
    <name evidence="1" type="ORF">METZ01_LOCUS15190</name>
</gene>
<proteinExistence type="predicted"/>
<accession>A0A381P5Z3</accession>
<organism evidence="1">
    <name type="scientific">marine metagenome</name>
    <dbReference type="NCBI Taxonomy" id="408172"/>
    <lineage>
        <taxon>unclassified sequences</taxon>
        <taxon>metagenomes</taxon>
        <taxon>ecological metagenomes</taxon>
    </lineage>
</organism>
<dbReference type="EMBL" id="UINC01000864">
    <property type="protein sequence ID" value="SUZ62336.1"/>
    <property type="molecule type" value="Genomic_DNA"/>
</dbReference>